<protein>
    <submittedName>
        <fullName evidence="3">ABC transporter family substrate-binding protein</fullName>
    </submittedName>
</protein>
<dbReference type="EMBL" id="JACBXV010000136">
    <property type="protein sequence ID" value="NYS69725.1"/>
    <property type="molecule type" value="Genomic_DNA"/>
</dbReference>
<dbReference type="GO" id="GO:0042597">
    <property type="term" value="C:periplasmic space"/>
    <property type="evidence" value="ECO:0007669"/>
    <property type="project" value="UniProtKB-ARBA"/>
</dbReference>
<gene>
    <name evidence="3" type="ORF">HZZ05_09405</name>
</gene>
<accession>A0A853ELI8</accession>
<proteinExistence type="predicted"/>
<dbReference type="GO" id="GO:1904680">
    <property type="term" value="F:peptide transmembrane transporter activity"/>
    <property type="evidence" value="ECO:0007669"/>
    <property type="project" value="TreeGrafter"/>
</dbReference>
<dbReference type="SUPFAM" id="SSF53850">
    <property type="entry name" value="Periplasmic binding protein-like II"/>
    <property type="match status" value="1"/>
</dbReference>
<dbReference type="InterPro" id="IPR030678">
    <property type="entry name" value="Peptide/Ni-bd"/>
</dbReference>
<dbReference type="CDD" id="cd08501">
    <property type="entry name" value="PBP2_Lpqw"/>
    <property type="match status" value="1"/>
</dbReference>
<dbReference type="Proteomes" id="UP000572528">
    <property type="component" value="Unassembled WGS sequence"/>
</dbReference>
<dbReference type="Gene3D" id="3.10.105.10">
    <property type="entry name" value="Dipeptide-binding Protein, Domain 3"/>
    <property type="match status" value="1"/>
</dbReference>
<evidence type="ECO:0000313" key="3">
    <source>
        <dbReference type="EMBL" id="NYS69725.1"/>
    </source>
</evidence>
<evidence type="ECO:0000313" key="4">
    <source>
        <dbReference type="Proteomes" id="UP000572528"/>
    </source>
</evidence>
<sequence length="556" mass="61129">MKINRRMFLAGSASTAALLALAACSKTDGSSGSGGAEGINAVEPDKIEQGGELKFAITAPIANWNANTVVGNGVDLRNIYNFVFPFFFDYDDKGVATPNPDFLASAEAEEVDGKTVVSIELNPKAVWGSGKPISPEDFEATYAAAKSEDYSWASTDGIEKVEKVEKESDTKFKVIFDSPYPDWTAVLASCAPVELMKDAETFNTSMEKDFNNDFFAGPFKIESWDATQEVVTLTPNDKWWGEAPKLDKVTFRVLDDSAVATSFANSEIDVIQYIINADAYSQASGRSDAEVRQAGGLQWRHFTLNAASGPLSEQKVRQAIMRACDREAIAKSDLAGLPVEDTSEVMLGNRFFMPSQEGYKDNSGPWSYDVEAAKKLLDEAGWTLPEGGEVREKDGKKLEIVFTYPQGASASANEGTLLQSQLKEVGITLTLNSVEDDKYFTEYVQVGNYEMTAFTWQKTQYPMANVGQIYGTGSGSNYSGQSVPEIDDLIAKIDVEMDNAKRVELTNQVDELIWEHVLNFPMYERREFTAVPKRLANFGAQGLASYRPERIGYVAE</sequence>
<dbReference type="InterPro" id="IPR039424">
    <property type="entry name" value="SBP_5"/>
</dbReference>
<feature type="signal peptide" evidence="1">
    <location>
        <begin position="1"/>
        <end position="22"/>
    </location>
</feature>
<dbReference type="PIRSF" id="PIRSF002741">
    <property type="entry name" value="MppA"/>
    <property type="match status" value="1"/>
</dbReference>
<evidence type="ECO:0000259" key="2">
    <source>
        <dbReference type="Pfam" id="PF00496"/>
    </source>
</evidence>
<comment type="caution">
    <text evidence="3">The sequence shown here is derived from an EMBL/GenBank/DDBJ whole genome shotgun (WGS) entry which is preliminary data.</text>
</comment>
<dbReference type="GO" id="GO:0015833">
    <property type="term" value="P:peptide transport"/>
    <property type="evidence" value="ECO:0007669"/>
    <property type="project" value="TreeGrafter"/>
</dbReference>
<dbReference type="GO" id="GO:0043190">
    <property type="term" value="C:ATP-binding cassette (ABC) transporter complex"/>
    <property type="evidence" value="ECO:0007669"/>
    <property type="project" value="InterPro"/>
</dbReference>
<dbReference type="PANTHER" id="PTHR30290:SF65">
    <property type="entry name" value="MONOACYL PHOSPHATIDYLINOSITOL TETRAMANNOSIDE-BINDING PROTEIN LPQW-RELATED"/>
    <property type="match status" value="1"/>
</dbReference>
<name>A0A853ELI8_9ACTO</name>
<dbReference type="RefSeq" id="WP_179900994.1">
    <property type="nucleotide sequence ID" value="NZ_JACBXV010000136.1"/>
</dbReference>
<dbReference type="AlphaFoldDB" id="A0A853ELI8"/>
<dbReference type="PROSITE" id="PS51318">
    <property type="entry name" value="TAT"/>
    <property type="match status" value="1"/>
</dbReference>
<feature type="chain" id="PRO_5032575736" evidence="1">
    <location>
        <begin position="23"/>
        <end position="556"/>
    </location>
</feature>
<dbReference type="Gene3D" id="3.40.190.10">
    <property type="entry name" value="Periplasmic binding protein-like II"/>
    <property type="match status" value="1"/>
</dbReference>
<dbReference type="PROSITE" id="PS51257">
    <property type="entry name" value="PROKAR_LIPOPROTEIN"/>
    <property type="match status" value="1"/>
</dbReference>
<dbReference type="InterPro" id="IPR006311">
    <property type="entry name" value="TAT_signal"/>
</dbReference>
<dbReference type="PANTHER" id="PTHR30290">
    <property type="entry name" value="PERIPLASMIC BINDING COMPONENT OF ABC TRANSPORTER"/>
    <property type="match status" value="1"/>
</dbReference>
<organism evidence="3 4">
    <name type="scientific">Actinomyces bowdenii</name>
    <dbReference type="NCBI Taxonomy" id="131109"/>
    <lineage>
        <taxon>Bacteria</taxon>
        <taxon>Bacillati</taxon>
        <taxon>Actinomycetota</taxon>
        <taxon>Actinomycetes</taxon>
        <taxon>Actinomycetales</taxon>
        <taxon>Actinomycetaceae</taxon>
        <taxon>Actinomyces</taxon>
    </lineage>
</organism>
<evidence type="ECO:0000256" key="1">
    <source>
        <dbReference type="SAM" id="SignalP"/>
    </source>
</evidence>
<keyword evidence="1" id="KW-0732">Signal</keyword>
<dbReference type="Pfam" id="PF00496">
    <property type="entry name" value="SBP_bac_5"/>
    <property type="match status" value="1"/>
</dbReference>
<reference evidence="3 4" key="1">
    <citation type="submission" date="2020-07" db="EMBL/GenBank/DDBJ databases">
        <title>MOT database genomes.</title>
        <authorList>
            <person name="Joseph S."/>
            <person name="Aduse-Opoku J."/>
            <person name="Hashim A."/>
            <person name="Wade W."/>
            <person name="Curtis M."/>
        </authorList>
    </citation>
    <scope>NUCLEOTIDE SEQUENCE [LARGE SCALE GENOMIC DNA]</scope>
    <source>
        <strain evidence="3 4">WMus004</strain>
    </source>
</reference>
<dbReference type="InterPro" id="IPR000914">
    <property type="entry name" value="SBP_5_dom"/>
</dbReference>
<feature type="domain" description="Solute-binding protein family 5" evidence="2">
    <location>
        <begin position="104"/>
        <end position="474"/>
    </location>
</feature>